<proteinExistence type="predicted"/>
<evidence type="ECO:0000313" key="2">
    <source>
        <dbReference type="EMBL" id="GCE20730.1"/>
    </source>
</evidence>
<organism evidence="2 3">
    <name type="scientific">Dictyobacter kobayashii</name>
    <dbReference type="NCBI Taxonomy" id="2014872"/>
    <lineage>
        <taxon>Bacteria</taxon>
        <taxon>Bacillati</taxon>
        <taxon>Chloroflexota</taxon>
        <taxon>Ktedonobacteria</taxon>
        <taxon>Ktedonobacterales</taxon>
        <taxon>Dictyobacteraceae</taxon>
        <taxon>Dictyobacter</taxon>
    </lineage>
</organism>
<keyword evidence="1" id="KW-0812">Transmembrane</keyword>
<sequence length="185" mass="20561">MSPQRRPIFRQRAMQHYIQKKEKDILPRFTSPLLLTWLWLFLLQISLLGLLIFTIPLPSYTTIPGVILPAASSGHGQTTVALFVPQQMKQAMHIGETIALTLHSGDAQKQAKIVAIAPNISQPEDIQRQFALKADSATTLTTPVRVVQVTLTTVTAPTKGSEVLAQLQTALNRSSQFNLQDPTWR</sequence>
<dbReference type="Proteomes" id="UP000287188">
    <property type="component" value="Unassembled WGS sequence"/>
</dbReference>
<feature type="transmembrane region" description="Helical" evidence="1">
    <location>
        <begin position="33"/>
        <end position="57"/>
    </location>
</feature>
<dbReference type="RefSeq" id="WP_126552359.1">
    <property type="nucleotide sequence ID" value="NZ_BIFS01000001.1"/>
</dbReference>
<name>A0A402AP32_9CHLR</name>
<keyword evidence="3" id="KW-1185">Reference proteome</keyword>
<comment type="caution">
    <text evidence="2">The sequence shown here is derived from an EMBL/GenBank/DDBJ whole genome shotgun (WGS) entry which is preliminary data.</text>
</comment>
<evidence type="ECO:0008006" key="4">
    <source>
        <dbReference type="Google" id="ProtNLM"/>
    </source>
</evidence>
<gene>
    <name evidence="2" type="ORF">KDK_45300</name>
</gene>
<keyword evidence="1" id="KW-1133">Transmembrane helix</keyword>
<keyword evidence="1" id="KW-0472">Membrane</keyword>
<evidence type="ECO:0000256" key="1">
    <source>
        <dbReference type="SAM" id="Phobius"/>
    </source>
</evidence>
<dbReference type="OrthoDB" id="159026at2"/>
<dbReference type="AlphaFoldDB" id="A0A402AP32"/>
<evidence type="ECO:0000313" key="3">
    <source>
        <dbReference type="Proteomes" id="UP000287188"/>
    </source>
</evidence>
<protein>
    <recommendedName>
        <fullName evidence="4">Membrane fusion protein biotin-lipoyl like domain-containing protein</fullName>
    </recommendedName>
</protein>
<dbReference type="EMBL" id="BIFS01000001">
    <property type="protein sequence ID" value="GCE20730.1"/>
    <property type="molecule type" value="Genomic_DNA"/>
</dbReference>
<reference evidence="3" key="1">
    <citation type="submission" date="2018-12" db="EMBL/GenBank/DDBJ databases">
        <title>Tengunoibacter tsumagoiensis gen. nov., sp. nov., Dictyobacter kobayashii sp. nov., D. alpinus sp. nov., and D. joshuensis sp. nov. and description of Dictyobacteraceae fam. nov. within the order Ktedonobacterales isolated from Tengu-no-mugimeshi.</title>
        <authorList>
            <person name="Wang C.M."/>
            <person name="Zheng Y."/>
            <person name="Sakai Y."/>
            <person name="Toyoda A."/>
            <person name="Minakuchi Y."/>
            <person name="Abe K."/>
            <person name="Yokota A."/>
            <person name="Yabe S."/>
        </authorList>
    </citation>
    <scope>NUCLEOTIDE SEQUENCE [LARGE SCALE GENOMIC DNA]</scope>
    <source>
        <strain evidence="3">Uno11</strain>
    </source>
</reference>
<accession>A0A402AP32</accession>